<keyword evidence="1" id="KW-1133">Transmembrane helix</keyword>
<dbReference type="Proteomes" id="UP000714275">
    <property type="component" value="Unassembled WGS sequence"/>
</dbReference>
<reference evidence="2" key="1">
    <citation type="journal article" date="2020" name="New Phytol.">
        <title>Comparative genomics reveals dynamic genome evolution in host specialist ectomycorrhizal fungi.</title>
        <authorList>
            <person name="Lofgren L.A."/>
            <person name="Nguyen N.H."/>
            <person name="Vilgalys R."/>
            <person name="Ruytinx J."/>
            <person name="Liao H.L."/>
            <person name="Branco S."/>
            <person name="Kuo A."/>
            <person name="LaButti K."/>
            <person name="Lipzen A."/>
            <person name="Andreopoulos W."/>
            <person name="Pangilinan J."/>
            <person name="Riley R."/>
            <person name="Hundley H."/>
            <person name="Na H."/>
            <person name="Barry K."/>
            <person name="Grigoriev I.V."/>
            <person name="Stajich J.E."/>
            <person name="Kennedy P.G."/>
        </authorList>
    </citation>
    <scope>NUCLEOTIDE SEQUENCE</scope>
    <source>
        <strain evidence="2">DOB743</strain>
    </source>
</reference>
<sequence>MCVRVLFTAFRMVILVVSCTDYSLAPGLVSAPPSSLSTTSSFRYIYLSIIFTKTLAAAYTSLYFSYHVLYSPSNLYEYRLVIPRIACGEFLP</sequence>
<gene>
    <name evidence="2" type="ORF">EV702DRAFT_1119322</name>
</gene>
<evidence type="ECO:0000256" key="1">
    <source>
        <dbReference type="SAM" id="Phobius"/>
    </source>
</evidence>
<feature type="transmembrane region" description="Helical" evidence="1">
    <location>
        <begin position="43"/>
        <end position="64"/>
    </location>
</feature>
<accession>A0A9P7D016</accession>
<comment type="caution">
    <text evidence="2">The sequence shown here is derived from an EMBL/GenBank/DDBJ whole genome shotgun (WGS) entry which is preliminary data.</text>
</comment>
<protein>
    <submittedName>
        <fullName evidence="2">Uncharacterized protein</fullName>
    </submittedName>
</protein>
<dbReference type="AlphaFoldDB" id="A0A9P7D016"/>
<name>A0A9P7D016_9AGAM</name>
<proteinExistence type="predicted"/>
<evidence type="ECO:0000313" key="3">
    <source>
        <dbReference type="Proteomes" id="UP000714275"/>
    </source>
</evidence>
<keyword evidence="3" id="KW-1185">Reference proteome</keyword>
<evidence type="ECO:0000313" key="2">
    <source>
        <dbReference type="EMBL" id="KAG1775200.1"/>
    </source>
</evidence>
<organism evidence="2 3">
    <name type="scientific">Suillus placidus</name>
    <dbReference type="NCBI Taxonomy" id="48579"/>
    <lineage>
        <taxon>Eukaryota</taxon>
        <taxon>Fungi</taxon>
        <taxon>Dikarya</taxon>
        <taxon>Basidiomycota</taxon>
        <taxon>Agaricomycotina</taxon>
        <taxon>Agaricomycetes</taxon>
        <taxon>Agaricomycetidae</taxon>
        <taxon>Boletales</taxon>
        <taxon>Suillineae</taxon>
        <taxon>Suillaceae</taxon>
        <taxon>Suillus</taxon>
    </lineage>
</organism>
<dbReference type="EMBL" id="JABBWD010000035">
    <property type="protein sequence ID" value="KAG1775200.1"/>
    <property type="molecule type" value="Genomic_DNA"/>
</dbReference>
<keyword evidence="1" id="KW-0472">Membrane</keyword>
<keyword evidence="1" id="KW-0812">Transmembrane</keyword>